<keyword evidence="1" id="KW-1133">Transmembrane helix</keyword>
<accession>A0A183TI84</accession>
<proteinExistence type="predicted"/>
<feature type="transmembrane region" description="Helical" evidence="1">
    <location>
        <begin position="6"/>
        <end position="23"/>
    </location>
</feature>
<sequence length="370" mass="40990">MFGGAIVYVPASLLLAVLGVIRLECVDGGNSDLLVFHYILTEERCGSDFKIFNFVDSLFYAIDYIDANYQPRMTYTPYFDFLNGCSLRDQDRAGKLMTTMHSMRTITLEIVGFSVLLGPPLTVDCDLVNDWISLGLSHTSAVDRLYQISYACRSQSQVTIFTKQEALVVDSQVPTSMTSRRTDANNFAAISLVLTTSTLVMGLSALLSTYGWQDIAVFYEVSLEGGEIASLAQQIALMLALGDAGTGPFNVVRRQRLRPGMDHSALLGDKNSKLDVIILLTRPTLAMEFLLETRNVMAIRQGKIAIIHLEPTDMLTYDVLRLWRNELERGIDLAASGQCLIIMTALPTGTAYQSNSSIYEHVSKNEVYVD</sequence>
<evidence type="ECO:0000313" key="3">
    <source>
        <dbReference type="Proteomes" id="UP000275846"/>
    </source>
</evidence>
<gene>
    <name evidence="2" type="ORF">SSLN_LOCUS16184</name>
</gene>
<evidence type="ECO:0000313" key="2">
    <source>
        <dbReference type="EMBL" id="VDM02570.1"/>
    </source>
</evidence>
<evidence type="ECO:0000313" key="4">
    <source>
        <dbReference type="WBParaSite" id="SSLN_0001679401-mRNA-1"/>
    </source>
</evidence>
<feature type="transmembrane region" description="Helical" evidence="1">
    <location>
        <begin position="187"/>
        <end position="211"/>
    </location>
</feature>
<dbReference type="AlphaFoldDB" id="A0A183TI84"/>
<keyword evidence="3" id="KW-1185">Reference proteome</keyword>
<evidence type="ECO:0000256" key="1">
    <source>
        <dbReference type="SAM" id="Phobius"/>
    </source>
</evidence>
<reference evidence="4" key="1">
    <citation type="submission" date="2016-06" db="UniProtKB">
        <authorList>
            <consortium name="WormBaseParasite"/>
        </authorList>
    </citation>
    <scope>IDENTIFICATION</scope>
</reference>
<dbReference type="Proteomes" id="UP000275846">
    <property type="component" value="Unassembled WGS sequence"/>
</dbReference>
<dbReference type="WBParaSite" id="SSLN_0001679401-mRNA-1">
    <property type="protein sequence ID" value="SSLN_0001679401-mRNA-1"/>
    <property type="gene ID" value="SSLN_0001679401"/>
</dbReference>
<protein>
    <submittedName>
        <fullName evidence="4">ANF_receptor domain-containing protein</fullName>
    </submittedName>
</protein>
<dbReference type="STRING" id="70667.A0A183TI84"/>
<dbReference type="OrthoDB" id="6254246at2759"/>
<organism evidence="4">
    <name type="scientific">Schistocephalus solidus</name>
    <name type="common">Tapeworm</name>
    <dbReference type="NCBI Taxonomy" id="70667"/>
    <lineage>
        <taxon>Eukaryota</taxon>
        <taxon>Metazoa</taxon>
        <taxon>Spiralia</taxon>
        <taxon>Lophotrochozoa</taxon>
        <taxon>Platyhelminthes</taxon>
        <taxon>Cestoda</taxon>
        <taxon>Eucestoda</taxon>
        <taxon>Diphyllobothriidea</taxon>
        <taxon>Diphyllobothriidae</taxon>
        <taxon>Schistocephalus</taxon>
    </lineage>
</organism>
<name>A0A183TI84_SCHSO</name>
<keyword evidence="1" id="KW-0812">Transmembrane</keyword>
<keyword evidence="1" id="KW-0472">Membrane</keyword>
<dbReference type="EMBL" id="UYSU01040771">
    <property type="protein sequence ID" value="VDM02570.1"/>
    <property type="molecule type" value="Genomic_DNA"/>
</dbReference>
<reference evidence="2 3" key="2">
    <citation type="submission" date="2018-11" db="EMBL/GenBank/DDBJ databases">
        <authorList>
            <consortium name="Pathogen Informatics"/>
        </authorList>
    </citation>
    <scope>NUCLEOTIDE SEQUENCE [LARGE SCALE GENOMIC DNA]</scope>
    <source>
        <strain evidence="2 3">NST_G2</strain>
    </source>
</reference>